<dbReference type="SMART" id="SM00342">
    <property type="entry name" value="HTH_ARAC"/>
    <property type="match status" value="1"/>
</dbReference>
<feature type="domain" description="HTH araC/xylS-type" evidence="4">
    <location>
        <begin position="192"/>
        <end position="290"/>
    </location>
</feature>
<dbReference type="SUPFAM" id="SSF46689">
    <property type="entry name" value="Homeodomain-like"/>
    <property type="match status" value="1"/>
</dbReference>
<dbReference type="InterPro" id="IPR018060">
    <property type="entry name" value="HTH_AraC"/>
</dbReference>
<dbReference type="Pfam" id="PF12833">
    <property type="entry name" value="HTH_18"/>
    <property type="match status" value="1"/>
</dbReference>
<organism evidence="5 6">
    <name type="scientific">Dysgonomonas mossii DSM 22836</name>
    <dbReference type="NCBI Taxonomy" id="742767"/>
    <lineage>
        <taxon>Bacteria</taxon>
        <taxon>Pseudomonadati</taxon>
        <taxon>Bacteroidota</taxon>
        <taxon>Bacteroidia</taxon>
        <taxon>Bacteroidales</taxon>
        <taxon>Dysgonomonadaceae</taxon>
        <taxon>Dysgonomonas</taxon>
    </lineage>
</organism>
<dbReference type="RefSeq" id="WP_006844105.1">
    <property type="nucleotide sequence ID" value="NZ_AQWJ01000004.1"/>
</dbReference>
<dbReference type="OrthoDB" id="1096411at2"/>
<keyword evidence="6" id="KW-1185">Reference proteome</keyword>
<name>F8X361_9BACT</name>
<dbReference type="Gene3D" id="1.10.10.60">
    <property type="entry name" value="Homeodomain-like"/>
    <property type="match status" value="1"/>
</dbReference>
<protein>
    <recommendedName>
        <fullName evidence="4">HTH araC/xylS-type domain-containing protein</fullName>
    </recommendedName>
</protein>
<keyword evidence="1" id="KW-0805">Transcription regulation</keyword>
<dbReference type="EMBL" id="ADLW01000014">
    <property type="protein sequence ID" value="EGK05539.1"/>
    <property type="molecule type" value="Genomic_DNA"/>
</dbReference>
<dbReference type="AlphaFoldDB" id="F8X361"/>
<comment type="caution">
    <text evidence="5">The sequence shown here is derived from an EMBL/GenBank/DDBJ whole genome shotgun (WGS) entry which is preliminary data.</text>
</comment>
<reference evidence="5 6" key="1">
    <citation type="submission" date="2011-04" db="EMBL/GenBank/DDBJ databases">
        <title>The Genome Sequence of Dysgonomonas mossii DSM 22836.</title>
        <authorList>
            <consortium name="The Broad Institute Genome Sequencing Platform"/>
            <person name="Earl A."/>
            <person name="Ward D."/>
            <person name="Feldgarden M."/>
            <person name="Gevers D."/>
            <person name="Pudlo N."/>
            <person name="Martens E."/>
            <person name="Allen-Vercoe E."/>
            <person name="Young S.K."/>
            <person name="Zeng Q."/>
            <person name="Gargeya S."/>
            <person name="Fitzgerald M."/>
            <person name="Haas B."/>
            <person name="Abouelleil A."/>
            <person name="Alvarado L."/>
            <person name="Arachchi H.M."/>
            <person name="Berlin A."/>
            <person name="Brown A."/>
            <person name="Chapman S.B."/>
            <person name="Chen Z."/>
            <person name="Dunbar C."/>
            <person name="Freedman E."/>
            <person name="Gearin G."/>
            <person name="Gellesch M."/>
            <person name="Goldberg J."/>
            <person name="Griggs A."/>
            <person name="Gujja S."/>
            <person name="Heiman D."/>
            <person name="Howarth C."/>
            <person name="Larson L."/>
            <person name="Lui A."/>
            <person name="MacDonald P.J.P."/>
            <person name="Mehta T."/>
            <person name="Montmayeur A."/>
            <person name="Murphy C."/>
            <person name="Neiman D."/>
            <person name="Pearson M."/>
            <person name="Priest M."/>
            <person name="Roberts A."/>
            <person name="Saif S."/>
            <person name="Shea T."/>
            <person name="Shenoy N."/>
            <person name="Sisk P."/>
            <person name="Stolte C."/>
            <person name="Sykes S."/>
            <person name="Yandava C."/>
            <person name="Wortman J."/>
            <person name="Nusbaum C."/>
            <person name="Birren B."/>
        </authorList>
    </citation>
    <scope>NUCLEOTIDE SEQUENCE [LARGE SCALE GENOMIC DNA]</scope>
    <source>
        <strain evidence="5 6">DSM 22836</strain>
    </source>
</reference>
<evidence type="ECO:0000256" key="2">
    <source>
        <dbReference type="ARBA" id="ARBA00023125"/>
    </source>
</evidence>
<dbReference type="HOGENOM" id="CLU_000445_88_2_10"/>
<evidence type="ECO:0000256" key="1">
    <source>
        <dbReference type="ARBA" id="ARBA00023015"/>
    </source>
</evidence>
<sequence length="293" mass="34207">MAKKNIPVHKLGNFTDIGFILINLEDNYDSWSNIDIANMEMHRDDYYMFMVMDKCNANIKIDFKDFQIKDRSIFYIFPGQVQSNLPNLPELKGLSGWGIAVEPNLIDDLYRKVLTDNLLNHRSVKIQEEEFYNITQCLSIIQKELSRSDNSAIDNRVIISLLDAFIGMFSKIYQERQEATLNTNSRQFLITSEFRKLLSENFKAMKSPSQYAEALHISTSYLNEVVKKISGFSVSHWILEENMLEAKRLLYYSDMNAKEIAFALGYDDHTYFSRLFSNANGESPLKFRKKYRK</sequence>
<dbReference type="eggNOG" id="COG2207">
    <property type="taxonomic scope" value="Bacteria"/>
</dbReference>
<proteinExistence type="predicted"/>
<evidence type="ECO:0000256" key="3">
    <source>
        <dbReference type="ARBA" id="ARBA00023163"/>
    </source>
</evidence>
<gene>
    <name evidence="5" type="ORF">HMPREF9456_02740</name>
</gene>
<accession>F8X361</accession>
<dbReference type="PANTHER" id="PTHR43280:SF2">
    <property type="entry name" value="HTH-TYPE TRANSCRIPTIONAL REGULATOR EXSA"/>
    <property type="match status" value="1"/>
</dbReference>
<dbReference type="InterPro" id="IPR009057">
    <property type="entry name" value="Homeodomain-like_sf"/>
</dbReference>
<dbReference type="GeneID" id="78083362"/>
<keyword evidence="3" id="KW-0804">Transcription</keyword>
<evidence type="ECO:0000313" key="6">
    <source>
        <dbReference type="Proteomes" id="UP000006420"/>
    </source>
</evidence>
<dbReference type="PANTHER" id="PTHR43280">
    <property type="entry name" value="ARAC-FAMILY TRANSCRIPTIONAL REGULATOR"/>
    <property type="match status" value="1"/>
</dbReference>
<dbReference type="PROSITE" id="PS01124">
    <property type="entry name" value="HTH_ARAC_FAMILY_2"/>
    <property type="match status" value="1"/>
</dbReference>
<dbReference type="GO" id="GO:0043565">
    <property type="term" value="F:sequence-specific DNA binding"/>
    <property type="evidence" value="ECO:0007669"/>
    <property type="project" value="InterPro"/>
</dbReference>
<keyword evidence="2" id="KW-0238">DNA-binding</keyword>
<dbReference type="GO" id="GO:0003700">
    <property type="term" value="F:DNA-binding transcription factor activity"/>
    <property type="evidence" value="ECO:0007669"/>
    <property type="project" value="InterPro"/>
</dbReference>
<evidence type="ECO:0000313" key="5">
    <source>
        <dbReference type="EMBL" id="EGK05539.1"/>
    </source>
</evidence>
<evidence type="ECO:0000259" key="4">
    <source>
        <dbReference type="PROSITE" id="PS01124"/>
    </source>
</evidence>
<dbReference type="Proteomes" id="UP000006420">
    <property type="component" value="Unassembled WGS sequence"/>
</dbReference>
<dbReference type="STRING" id="742767.HMPREF9456_02740"/>